<gene>
    <name evidence="1" type="ORF">SAMN04489732_11212</name>
</gene>
<dbReference type="EMBL" id="FOEF01000012">
    <property type="protein sequence ID" value="SEP48362.1"/>
    <property type="molecule type" value="Genomic_DNA"/>
</dbReference>
<dbReference type="SUPFAM" id="SSF53167">
    <property type="entry name" value="Purine and uridine phosphorylases"/>
    <property type="match status" value="1"/>
</dbReference>
<accession>A0A1H8Y8D0</accession>
<dbReference type="Proteomes" id="UP000198582">
    <property type="component" value="Unassembled WGS sequence"/>
</dbReference>
<evidence type="ECO:0000313" key="1">
    <source>
        <dbReference type="EMBL" id="SEP48362.1"/>
    </source>
</evidence>
<dbReference type="GO" id="GO:0009116">
    <property type="term" value="P:nucleoside metabolic process"/>
    <property type="evidence" value="ECO:0007669"/>
    <property type="project" value="InterPro"/>
</dbReference>
<name>A0A1H8Y8D0_9PSEU</name>
<organism evidence="1 2">
    <name type="scientific">Amycolatopsis saalfeldensis</name>
    <dbReference type="NCBI Taxonomy" id="394193"/>
    <lineage>
        <taxon>Bacteria</taxon>
        <taxon>Bacillati</taxon>
        <taxon>Actinomycetota</taxon>
        <taxon>Actinomycetes</taxon>
        <taxon>Pseudonocardiales</taxon>
        <taxon>Pseudonocardiaceae</taxon>
        <taxon>Amycolatopsis</taxon>
    </lineage>
</organism>
<sequence length="363" mass="41015">MIIRMDAPGDSYPTVDYRDLAPQEVAPADWRDHTMSRERLARYLEIKVHHLVSERDWKCLRVVGRHLPTAESSRYEKRDKLFNWQRPTAVRHGNELVVNCYPGRDYVYHYGLILATYLEMTNRINTRVMVELPEADAARLELSRCTPEIEPGTVVVVGWGLDRIAGVSGWQAGDGYSWKVRHVAGRSVCHLGFEHSIWGDVAGRVVERVYQLGASAVVYVGKVGALNPAWEPNTLLATGDSSLVDGKLVHWRNYFGAGNGARRGVHVTSPSVLLETRTWLEEHIDRQFVDPEIGHMGLAARTCGIPFGYHHIISNNLARNYPADLSNERDGNVRFRRDLLLDQISGEIYNNLPAIKESNDAPR</sequence>
<protein>
    <submittedName>
        <fullName evidence="1">Uncharacterized protein</fullName>
    </submittedName>
</protein>
<proteinExistence type="predicted"/>
<dbReference type="AlphaFoldDB" id="A0A1H8Y8D0"/>
<dbReference type="GO" id="GO:0003824">
    <property type="term" value="F:catalytic activity"/>
    <property type="evidence" value="ECO:0007669"/>
    <property type="project" value="InterPro"/>
</dbReference>
<reference evidence="1 2" key="1">
    <citation type="submission" date="2016-10" db="EMBL/GenBank/DDBJ databases">
        <authorList>
            <person name="de Groot N.N."/>
        </authorList>
    </citation>
    <scope>NUCLEOTIDE SEQUENCE [LARGE SCALE GENOMIC DNA]</scope>
    <source>
        <strain evidence="1 2">DSM 44993</strain>
    </source>
</reference>
<evidence type="ECO:0000313" key="2">
    <source>
        <dbReference type="Proteomes" id="UP000198582"/>
    </source>
</evidence>
<dbReference type="InterPro" id="IPR035994">
    <property type="entry name" value="Nucleoside_phosphorylase_sf"/>
</dbReference>
<keyword evidence="2" id="KW-1185">Reference proteome</keyword>